<dbReference type="InterPro" id="IPR027231">
    <property type="entry name" value="Semaphorin"/>
</dbReference>
<organism evidence="7 8">
    <name type="scientific">Syphacia muris</name>
    <dbReference type="NCBI Taxonomy" id="451379"/>
    <lineage>
        <taxon>Eukaryota</taxon>
        <taxon>Metazoa</taxon>
        <taxon>Ecdysozoa</taxon>
        <taxon>Nematoda</taxon>
        <taxon>Chromadorea</taxon>
        <taxon>Rhabditida</taxon>
        <taxon>Spirurina</taxon>
        <taxon>Oxyuridomorpha</taxon>
        <taxon>Oxyuroidea</taxon>
        <taxon>Oxyuridae</taxon>
        <taxon>Syphacia</taxon>
    </lineage>
</organism>
<evidence type="ECO:0000259" key="6">
    <source>
        <dbReference type="PROSITE" id="PS51004"/>
    </source>
</evidence>
<dbReference type="PROSITE" id="PS51004">
    <property type="entry name" value="SEMA"/>
    <property type="match status" value="1"/>
</dbReference>
<protein>
    <submittedName>
        <fullName evidence="8">Sema domain-containing protein</fullName>
    </submittedName>
</protein>
<evidence type="ECO:0000313" key="7">
    <source>
        <dbReference type="Proteomes" id="UP000046393"/>
    </source>
</evidence>
<feature type="region of interest" description="Disordered" evidence="5">
    <location>
        <begin position="1"/>
        <end position="39"/>
    </location>
</feature>
<dbReference type="Proteomes" id="UP000046393">
    <property type="component" value="Unplaced"/>
</dbReference>
<accession>A0A0N5B0A8</accession>
<keyword evidence="2" id="KW-1015">Disulfide bond</keyword>
<keyword evidence="3" id="KW-0325">Glycoprotein</keyword>
<evidence type="ECO:0000256" key="5">
    <source>
        <dbReference type="SAM" id="MobiDB-lite"/>
    </source>
</evidence>
<feature type="domain" description="Sema" evidence="6">
    <location>
        <begin position="26"/>
        <end position="488"/>
    </location>
</feature>
<dbReference type="GO" id="GO:0005886">
    <property type="term" value="C:plasma membrane"/>
    <property type="evidence" value="ECO:0007669"/>
    <property type="project" value="TreeGrafter"/>
</dbReference>
<feature type="compositionally biased region" description="Polar residues" evidence="5">
    <location>
        <begin position="29"/>
        <end position="39"/>
    </location>
</feature>
<comment type="caution">
    <text evidence="4">Lacks conserved residue(s) required for the propagation of feature annotation.</text>
</comment>
<dbReference type="Gene3D" id="2.130.10.10">
    <property type="entry name" value="YVTN repeat-like/Quinoprotein amine dehydrogenase"/>
    <property type="match status" value="1"/>
</dbReference>
<dbReference type="STRING" id="451379.A0A0N5B0A8"/>
<keyword evidence="7" id="KW-1185">Reference proteome</keyword>
<dbReference type="SMART" id="SM00423">
    <property type="entry name" value="PSI"/>
    <property type="match status" value="1"/>
</dbReference>
<evidence type="ECO:0000256" key="3">
    <source>
        <dbReference type="ARBA" id="ARBA00023180"/>
    </source>
</evidence>
<evidence type="ECO:0000313" key="8">
    <source>
        <dbReference type="WBParaSite" id="SMUV_0001070801-mRNA-1"/>
    </source>
</evidence>
<dbReference type="WBParaSite" id="SMUV_0001070801-mRNA-1">
    <property type="protein sequence ID" value="SMUV_0001070801-mRNA-1"/>
    <property type="gene ID" value="SMUV_0001070801"/>
</dbReference>
<feature type="compositionally biased region" description="Basic and acidic residues" evidence="5">
    <location>
        <begin position="1"/>
        <end position="17"/>
    </location>
</feature>
<dbReference type="InterPro" id="IPR016201">
    <property type="entry name" value="PSI"/>
</dbReference>
<keyword evidence="1" id="KW-0524">Neurogenesis</keyword>
<dbReference type="GO" id="GO:0030215">
    <property type="term" value="F:semaphorin receptor binding"/>
    <property type="evidence" value="ECO:0007669"/>
    <property type="project" value="InterPro"/>
</dbReference>
<dbReference type="PANTHER" id="PTHR11036:SF127">
    <property type="entry name" value="SEMAPHORIN-1A"/>
    <property type="match status" value="1"/>
</dbReference>
<dbReference type="Gene3D" id="3.30.1680.10">
    <property type="entry name" value="ligand-binding face of the semaphorins, domain 2"/>
    <property type="match status" value="1"/>
</dbReference>
<dbReference type="InterPro" id="IPR015943">
    <property type="entry name" value="WD40/YVTN_repeat-like_dom_sf"/>
</dbReference>
<sequence>MRMPKEIQLDTDWRERTMSGSSSRHRFPQRSNRNDSGTQTSSIPNFFRILDVSDDSILLGARDTVYNLTVDTLELKSLIEWAPSKAARKDCGKKGKSRKVECHNYIRIFLKQDNERILICGTYAYSPKCREYTENTLQLVRQFDGQALSPYDPRHNSTVLFVSGKEGNFKSGIYSGTVSDFAGNDPLIYWKPLDSDVDGIRTHRDDIKILDSPNFVGSFEHGDYVYFWFREWAVESNTFDREVYARVARMCKNDRGGNTPTARNRWTTFLKARLNCSIDSAPPFYFNELQAVTKPMRIFGEDIVYAIFSTPSNSFQTSAVCSFSMSAIEHVFNYGSFKVRENPTSVWISHMHSTTYRKLPYPRPGSCADTSYGPSDDVIRYITRNPIMHQAIPSRYRNPIYVQGPDKAHLTQIVVLSQLSTINGIPFNAIYLGTADGQLLKLIETGGGSVKFIESVHVFVNNAPVVGLVISGNKVIVTSDNEVALISLEHCEWQKSCSRCVGLQDGFCSWNPETKRCQKSLSSKEKYLVQNITTGFSSQCYSEHEDANYYVTEDKMRDEKGERNFCPETANSYQLVVMWSALASLVAFVVGYRCALRCSSHSVLRDSPDLSLVGDCGGCASLSASDNLTRKNQYSYTKQLSNEKYGDARLLIRKDLSPMSSSTSTARTHPGNSDVICGGTLTRYKSKQVYV</sequence>
<dbReference type="Pfam" id="PF01403">
    <property type="entry name" value="Sema"/>
    <property type="match status" value="1"/>
</dbReference>
<dbReference type="AlphaFoldDB" id="A0A0N5B0A8"/>
<dbReference type="InterPro" id="IPR001627">
    <property type="entry name" value="Semap_dom"/>
</dbReference>
<dbReference type="SMART" id="SM00630">
    <property type="entry name" value="Sema"/>
    <property type="match status" value="1"/>
</dbReference>
<dbReference type="SUPFAM" id="SSF101912">
    <property type="entry name" value="Sema domain"/>
    <property type="match status" value="1"/>
</dbReference>
<evidence type="ECO:0000256" key="1">
    <source>
        <dbReference type="ARBA" id="ARBA00022902"/>
    </source>
</evidence>
<proteinExistence type="predicted"/>
<dbReference type="SUPFAM" id="SSF103575">
    <property type="entry name" value="Plexin repeat"/>
    <property type="match status" value="1"/>
</dbReference>
<dbReference type="GO" id="GO:0045499">
    <property type="term" value="F:chemorepellent activity"/>
    <property type="evidence" value="ECO:0007669"/>
    <property type="project" value="TreeGrafter"/>
</dbReference>
<dbReference type="PANTHER" id="PTHR11036">
    <property type="entry name" value="SEMAPHORIN"/>
    <property type="match status" value="1"/>
</dbReference>
<evidence type="ECO:0000256" key="4">
    <source>
        <dbReference type="PROSITE-ProRule" id="PRU00352"/>
    </source>
</evidence>
<dbReference type="InterPro" id="IPR036352">
    <property type="entry name" value="Semap_dom_sf"/>
</dbReference>
<reference evidence="8" key="1">
    <citation type="submission" date="2017-02" db="UniProtKB">
        <authorList>
            <consortium name="WormBaseParasite"/>
        </authorList>
    </citation>
    <scope>IDENTIFICATION</scope>
</reference>
<dbReference type="GO" id="GO:0071526">
    <property type="term" value="P:semaphorin-plexin signaling pathway"/>
    <property type="evidence" value="ECO:0007669"/>
    <property type="project" value="TreeGrafter"/>
</dbReference>
<dbReference type="GO" id="GO:0007411">
    <property type="term" value="P:axon guidance"/>
    <property type="evidence" value="ECO:0007669"/>
    <property type="project" value="TreeGrafter"/>
</dbReference>
<dbReference type="GO" id="GO:0030335">
    <property type="term" value="P:positive regulation of cell migration"/>
    <property type="evidence" value="ECO:0007669"/>
    <property type="project" value="TreeGrafter"/>
</dbReference>
<evidence type="ECO:0000256" key="2">
    <source>
        <dbReference type="ARBA" id="ARBA00023157"/>
    </source>
</evidence>
<name>A0A0N5B0A8_9BILA</name>